<dbReference type="Proteomes" id="UP000298652">
    <property type="component" value="Chromosome 1"/>
</dbReference>
<evidence type="ECO:0000256" key="2">
    <source>
        <dbReference type="ARBA" id="ARBA00022614"/>
    </source>
</evidence>
<comment type="subcellular location">
    <subcellularLocation>
        <location evidence="1">Cell membrane</location>
        <topology evidence="1">Single-pass type I membrane protein</topology>
    </subcellularLocation>
</comment>
<evidence type="ECO:0000256" key="3">
    <source>
        <dbReference type="ARBA" id="ARBA00022692"/>
    </source>
</evidence>
<keyword evidence="6" id="KW-1133">Transmembrane helix</keyword>
<reference evidence="11" key="1">
    <citation type="submission" date="2019-03" db="EMBL/GenBank/DDBJ databases">
        <title>WGS assembly of Setaria viridis.</title>
        <authorList>
            <person name="Huang P."/>
            <person name="Jenkins J."/>
            <person name="Grimwood J."/>
            <person name="Barry K."/>
            <person name="Healey A."/>
            <person name="Mamidi S."/>
            <person name="Sreedasyam A."/>
            <person name="Shu S."/>
            <person name="Feldman M."/>
            <person name="Wu J."/>
            <person name="Yu Y."/>
            <person name="Chen C."/>
            <person name="Johnson J."/>
            <person name="Rokhsar D."/>
            <person name="Baxter I."/>
            <person name="Schmutz J."/>
            <person name="Brutnell T."/>
            <person name="Kellogg E."/>
        </authorList>
    </citation>
    <scope>NUCLEOTIDE SEQUENCE [LARGE SCALE GENOMIC DNA]</scope>
</reference>
<evidence type="ECO:0000256" key="8">
    <source>
        <dbReference type="ARBA" id="ARBA00023180"/>
    </source>
</evidence>
<dbReference type="InterPro" id="IPR046956">
    <property type="entry name" value="RLP23-like"/>
</dbReference>
<keyword evidence="4 9" id="KW-0732">Signal</keyword>
<proteinExistence type="predicted"/>
<evidence type="ECO:0000256" key="6">
    <source>
        <dbReference type="ARBA" id="ARBA00022989"/>
    </source>
</evidence>
<dbReference type="PANTHER" id="PTHR48063:SF112">
    <property type="entry name" value="RECEPTOR LIKE PROTEIN 30-LIKE"/>
    <property type="match status" value="1"/>
</dbReference>
<dbReference type="AlphaFoldDB" id="A0A4V6DFB9"/>
<sequence length="256" mass="27623">MEKTMQPLWSSCNNRRSKTMHIPLLGVALVLLLFLASPATSCKEEEKTSLLGFLDGLSQNSGLTTSWQNDTNCCLWEGIICNVDGAVMDISLASIGLEGHISPSLGNLTSLLRLNLTGNSLSGGLPLELLLSSSIAVLDVSFSKLNGEFHELQSTRDSMMKVINISSNLFTGNFPSTTIGSMKNLAALNMSNNCFTGEIPSTLCVDKPYFVVLDLSYNQFHGRIPTELGNCSGLRVLRAGKNQLIGTLPAELMLPH</sequence>
<evidence type="ECO:0000256" key="5">
    <source>
        <dbReference type="ARBA" id="ARBA00022737"/>
    </source>
</evidence>
<dbReference type="InterPro" id="IPR013210">
    <property type="entry name" value="LRR_N_plant-typ"/>
</dbReference>
<keyword evidence="12" id="KW-1185">Reference proteome</keyword>
<dbReference type="InterPro" id="IPR001611">
    <property type="entry name" value="Leu-rich_rpt"/>
</dbReference>
<gene>
    <name evidence="11" type="ORF">SEVIR_1G082801v2</name>
</gene>
<dbReference type="SUPFAM" id="SSF52058">
    <property type="entry name" value="L domain-like"/>
    <property type="match status" value="1"/>
</dbReference>
<dbReference type="PANTHER" id="PTHR48063">
    <property type="entry name" value="LRR RECEPTOR-LIKE KINASE"/>
    <property type="match status" value="1"/>
</dbReference>
<dbReference type="FunFam" id="3.80.10.10:FF:000403">
    <property type="entry name" value="Receptor-like protein 2"/>
    <property type="match status" value="1"/>
</dbReference>
<evidence type="ECO:0000259" key="10">
    <source>
        <dbReference type="Pfam" id="PF08263"/>
    </source>
</evidence>
<evidence type="ECO:0000256" key="7">
    <source>
        <dbReference type="ARBA" id="ARBA00023136"/>
    </source>
</evidence>
<dbReference type="Gramene" id="TKW37946">
    <property type="protein sequence ID" value="TKW37946"/>
    <property type="gene ID" value="SEVIR_1G082801v2"/>
</dbReference>
<keyword evidence="8" id="KW-0325">Glycoprotein</keyword>
<accession>A0A4V6DFB9</accession>
<dbReference type="OMA" id="RSKTMHI"/>
<feature type="chain" id="PRO_5020408926" description="Leucine-rich repeat-containing N-terminal plant-type domain-containing protein" evidence="9">
    <location>
        <begin position="42"/>
        <end position="256"/>
    </location>
</feature>
<evidence type="ECO:0000313" key="12">
    <source>
        <dbReference type="Proteomes" id="UP000298652"/>
    </source>
</evidence>
<name>A0A4V6DFB9_SETVI</name>
<keyword evidence="5" id="KW-0677">Repeat</keyword>
<evidence type="ECO:0000256" key="9">
    <source>
        <dbReference type="SAM" id="SignalP"/>
    </source>
</evidence>
<protein>
    <recommendedName>
        <fullName evidence="10">Leucine-rich repeat-containing N-terminal plant-type domain-containing protein</fullName>
    </recommendedName>
</protein>
<feature type="signal peptide" evidence="9">
    <location>
        <begin position="1"/>
        <end position="41"/>
    </location>
</feature>
<organism evidence="11 12">
    <name type="scientific">Setaria viridis</name>
    <name type="common">Green bristlegrass</name>
    <name type="synonym">Setaria italica subsp. viridis</name>
    <dbReference type="NCBI Taxonomy" id="4556"/>
    <lineage>
        <taxon>Eukaryota</taxon>
        <taxon>Viridiplantae</taxon>
        <taxon>Streptophyta</taxon>
        <taxon>Embryophyta</taxon>
        <taxon>Tracheophyta</taxon>
        <taxon>Spermatophyta</taxon>
        <taxon>Magnoliopsida</taxon>
        <taxon>Liliopsida</taxon>
        <taxon>Poales</taxon>
        <taxon>Poaceae</taxon>
        <taxon>PACMAD clade</taxon>
        <taxon>Panicoideae</taxon>
        <taxon>Panicodae</taxon>
        <taxon>Paniceae</taxon>
        <taxon>Cenchrinae</taxon>
        <taxon>Setaria</taxon>
    </lineage>
</organism>
<keyword evidence="3" id="KW-0812">Transmembrane</keyword>
<keyword evidence="7" id="KW-0472">Membrane</keyword>
<evidence type="ECO:0000313" key="11">
    <source>
        <dbReference type="EMBL" id="TKW37946.1"/>
    </source>
</evidence>
<dbReference type="Gene3D" id="3.80.10.10">
    <property type="entry name" value="Ribonuclease Inhibitor"/>
    <property type="match status" value="2"/>
</dbReference>
<dbReference type="Pfam" id="PF08263">
    <property type="entry name" value="LRRNT_2"/>
    <property type="match status" value="1"/>
</dbReference>
<feature type="domain" description="Leucine-rich repeat-containing N-terminal plant-type" evidence="10">
    <location>
        <begin position="45"/>
        <end position="82"/>
    </location>
</feature>
<evidence type="ECO:0000256" key="1">
    <source>
        <dbReference type="ARBA" id="ARBA00004251"/>
    </source>
</evidence>
<dbReference type="GO" id="GO:0005886">
    <property type="term" value="C:plasma membrane"/>
    <property type="evidence" value="ECO:0007669"/>
    <property type="project" value="UniProtKB-SubCell"/>
</dbReference>
<keyword evidence="2" id="KW-0433">Leucine-rich repeat</keyword>
<dbReference type="Pfam" id="PF00560">
    <property type="entry name" value="LRR_1"/>
    <property type="match status" value="2"/>
</dbReference>
<dbReference type="InterPro" id="IPR032675">
    <property type="entry name" value="LRR_dom_sf"/>
</dbReference>
<evidence type="ECO:0000256" key="4">
    <source>
        <dbReference type="ARBA" id="ARBA00022729"/>
    </source>
</evidence>
<dbReference type="EMBL" id="CM016552">
    <property type="protein sequence ID" value="TKW37946.1"/>
    <property type="molecule type" value="Genomic_DNA"/>
</dbReference>